<feature type="transmembrane region" description="Helical" evidence="6">
    <location>
        <begin position="193"/>
        <end position="214"/>
    </location>
</feature>
<sequence>MHHLLSKATVHITRLNGCLLLFAVGALFGLSVPLSKLAAEVEAQPIGLALWVNIIVGASCLTITIIRGRMPVISADVIRFVFLWGLVGAVGGDVLLFWIVQELPASTVSILLVCEGFIVFGYVTIRDKLQVNRKNMAGLAVGMFGMVLLISNGVSFSAVGAPVWIILALSVPLMFAAEDLLISDWTPPGVDFVALTGLAAIAGSVMLLPVAWYLDDLIVLSWVLSQLEIAIVCIAISSALGTLLMVRLLTEMGPVYGSQAGYTITFAGIAWSMVLLGERLNSGTLFALLLLLTGLLIVEPRKPIPLVSTKFV</sequence>
<dbReference type="OrthoDB" id="8688375at2"/>
<evidence type="ECO:0000313" key="9">
    <source>
        <dbReference type="Proteomes" id="UP000250079"/>
    </source>
</evidence>
<feature type="transmembrane region" description="Helical" evidence="6">
    <location>
        <begin position="46"/>
        <end position="66"/>
    </location>
</feature>
<gene>
    <name evidence="8" type="ORF">IMCC3135_13040</name>
</gene>
<feature type="transmembrane region" description="Helical" evidence="6">
    <location>
        <begin position="137"/>
        <end position="155"/>
    </location>
</feature>
<evidence type="ECO:0000256" key="5">
    <source>
        <dbReference type="ARBA" id="ARBA00023136"/>
    </source>
</evidence>
<dbReference type="PANTHER" id="PTHR32322:SF2">
    <property type="entry name" value="EAMA DOMAIN-CONTAINING PROTEIN"/>
    <property type="match status" value="1"/>
</dbReference>
<feature type="transmembrane region" description="Helical" evidence="6">
    <location>
        <begin position="280"/>
        <end position="298"/>
    </location>
</feature>
<dbReference type="Pfam" id="PF00892">
    <property type="entry name" value="EamA"/>
    <property type="match status" value="2"/>
</dbReference>
<keyword evidence="4 6" id="KW-1133">Transmembrane helix</keyword>
<proteinExistence type="inferred from homology"/>
<reference evidence="8 9" key="1">
    <citation type="submission" date="2016-12" db="EMBL/GenBank/DDBJ databases">
        <authorList>
            <person name="Song W.-J."/>
            <person name="Kurnit D.M."/>
        </authorList>
    </citation>
    <scope>NUCLEOTIDE SEQUENCE [LARGE SCALE GENOMIC DNA]</scope>
    <source>
        <strain evidence="8 9">IMCC3135</strain>
    </source>
</reference>
<dbReference type="KEGG" id="gai:IMCC3135_13040"/>
<dbReference type="Proteomes" id="UP000250079">
    <property type="component" value="Chromosome"/>
</dbReference>
<keyword evidence="3 6" id="KW-0812">Transmembrane</keyword>
<evidence type="ECO:0000256" key="4">
    <source>
        <dbReference type="ARBA" id="ARBA00022989"/>
    </source>
</evidence>
<feature type="transmembrane region" description="Helical" evidence="6">
    <location>
        <begin position="78"/>
        <end position="100"/>
    </location>
</feature>
<dbReference type="GO" id="GO:0016020">
    <property type="term" value="C:membrane"/>
    <property type="evidence" value="ECO:0007669"/>
    <property type="project" value="UniProtKB-SubCell"/>
</dbReference>
<name>A0A2Z2NMT9_9GAMM</name>
<feature type="transmembrane region" description="Helical" evidence="6">
    <location>
        <begin position="220"/>
        <end position="243"/>
    </location>
</feature>
<evidence type="ECO:0000259" key="7">
    <source>
        <dbReference type="Pfam" id="PF00892"/>
    </source>
</evidence>
<dbReference type="RefSeq" id="WP_088917989.1">
    <property type="nucleotide sequence ID" value="NZ_CP018632.1"/>
</dbReference>
<dbReference type="InterPro" id="IPR000620">
    <property type="entry name" value="EamA_dom"/>
</dbReference>
<dbReference type="InterPro" id="IPR050638">
    <property type="entry name" value="AA-Vitamin_Transporters"/>
</dbReference>
<keyword evidence="5 6" id="KW-0472">Membrane</keyword>
<feature type="transmembrane region" description="Helical" evidence="6">
    <location>
        <begin position="255"/>
        <end position="274"/>
    </location>
</feature>
<accession>A0A2Z2NMT9</accession>
<organism evidence="8 9">
    <name type="scientific">Granulosicoccus antarcticus IMCC3135</name>
    <dbReference type="NCBI Taxonomy" id="1192854"/>
    <lineage>
        <taxon>Bacteria</taxon>
        <taxon>Pseudomonadati</taxon>
        <taxon>Pseudomonadota</taxon>
        <taxon>Gammaproteobacteria</taxon>
        <taxon>Chromatiales</taxon>
        <taxon>Granulosicoccaceae</taxon>
        <taxon>Granulosicoccus</taxon>
    </lineage>
</organism>
<evidence type="ECO:0000256" key="3">
    <source>
        <dbReference type="ARBA" id="ARBA00022692"/>
    </source>
</evidence>
<feature type="domain" description="EamA" evidence="7">
    <location>
        <begin position="16"/>
        <end position="150"/>
    </location>
</feature>
<dbReference type="AlphaFoldDB" id="A0A2Z2NMT9"/>
<keyword evidence="9" id="KW-1185">Reference proteome</keyword>
<feature type="domain" description="EamA" evidence="7">
    <location>
        <begin position="164"/>
        <end position="298"/>
    </location>
</feature>
<dbReference type="EMBL" id="CP018632">
    <property type="protein sequence ID" value="ASJ72696.1"/>
    <property type="molecule type" value="Genomic_DNA"/>
</dbReference>
<comment type="subcellular location">
    <subcellularLocation>
        <location evidence="1">Membrane</location>
        <topology evidence="1">Multi-pass membrane protein</topology>
    </subcellularLocation>
</comment>
<evidence type="ECO:0000256" key="1">
    <source>
        <dbReference type="ARBA" id="ARBA00004141"/>
    </source>
</evidence>
<evidence type="ECO:0000256" key="6">
    <source>
        <dbReference type="SAM" id="Phobius"/>
    </source>
</evidence>
<protein>
    <recommendedName>
        <fullName evidence="7">EamA domain-containing protein</fullName>
    </recommendedName>
</protein>
<dbReference type="SUPFAM" id="SSF103481">
    <property type="entry name" value="Multidrug resistance efflux transporter EmrE"/>
    <property type="match status" value="1"/>
</dbReference>
<evidence type="ECO:0000313" key="8">
    <source>
        <dbReference type="EMBL" id="ASJ72696.1"/>
    </source>
</evidence>
<dbReference type="PANTHER" id="PTHR32322">
    <property type="entry name" value="INNER MEMBRANE TRANSPORTER"/>
    <property type="match status" value="1"/>
</dbReference>
<comment type="similarity">
    <text evidence="2">Belongs to the EamA transporter family.</text>
</comment>
<feature type="transmembrane region" description="Helical" evidence="6">
    <location>
        <begin position="106"/>
        <end position="125"/>
    </location>
</feature>
<evidence type="ECO:0000256" key="2">
    <source>
        <dbReference type="ARBA" id="ARBA00007362"/>
    </source>
</evidence>
<feature type="transmembrane region" description="Helical" evidence="6">
    <location>
        <begin position="12"/>
        <end position="34"/>
    </location>
</feature>
<dbReference type="InterPro" id="IPR037185">
    <property type="entry name" value="EmrE-like"/>
</dbReference>